<feature type="domain" description="Uracil-DNA glycosylase-like" evidence="1">
    <location>
        <begin position="27"/>
        <end position="186"/>
    </location>
</feature>
<dbReference type="SMART" id="SM00986">
    <property type="entry name" value="UDG"/>
    <property type="match status" value="1"/>
</dbReference>
<dbReference type="Gene3D" id="3.40.470.10">
    <property type="entry name" value="Uracil-DNA glycosylase-like domain"/>
    <property type="match status" value="1"/>
</dbReference>
<accession>A0A2U1V7G6</accession>
<dbReference type="PANTHER" id="PTHR42160:SF1">
    <property type="entry name" value="URACIL-DNA GLYCOSYLASE SUPERFAMILY PROTEIN"/>
    <property type="match status" value="1"/>
</dbReference>
<dbReference type="Pfam" id="PF03167">
    <property type="entry name" value="UDG"/>
    <property type="match status" value="1"/>
</dbReference>
<dbReference type="CDD" id="cd10033">
    <property type="entry name" value="UDG_like"/>
    <property type="match status" value="1"/>
</dbReference>
<evidence type="ECO:0000259" key="1">
    <source>
        <dbReference type="SMART" id="SM00986"/>
    </source>
</evidence>
<dbReference type="OrthoDB" id="9789139at2"/>
<dbReference type="SUPFAM" id="SSF52141">
    <property type="entry name" value="Uracil-DNA glycosylase-like"/>
    <property type="match status" value="1"/>
</dbReference>
<dbReference type="Proteomes" id="UP000245048">
    <property type="component" value="Unassembled WGS sequence"/>
</dbReference>
<reference evidence="3" key="1">
    <citation type="submission" date="2017-10" db="EMBL/GenBank/DDBJ databases">
        <authorList>
            <person name="Toshchakov S.V."/>
            <person name="Goeva M.A."/>
        </authorList>
    </citation>
    <scope>NUCLEOTIDE SEQUENCE [LARGE SCALE GENOMIC DNA]</scope>
    <source>
        <strain evidence="3">JR1/69-1-13</strain>
    </source>
</reference>
<keyword evidence="3" id="KW-1185">Reference proteome</keyword>
<sequence length="195" mass="21015">MTLEEAAAAARACTLCAAALPLGPRPVFRVGETARVLIISQAPSSRVHVTGLPWNDASGERLRGWMGIDRPTFDDGARVAIVPMGLCYPGRLPRGGDAPPRPECAPLWHPRLIPPMRQVRLTLLVGAHAVRAVLGRAAASRFGETVRDQAALRPRGLAVLPHPSWRTKVWADARPWFEQAVLPGLREAVARALAG</sequence>
<organism evidence="2 3">
    <name type="scientific">Teichococcus aestuarii</name>
    <dbReference type="NCBI Taxonomy" id="568898"/>
    <lineage>
        <taxon>Bacteria</taxon>
        <taxon>Pseudomonadati</taxon>
        <taxon>Pseudomonadota</taxon>
        <taxon>Alphaproteobacteria</taxon>
        <taxon>Acetobacterales</taxon>
        <taxon>Roseomonadaceae</taxon>
        <taxon>Roseomonas</taxon>
    </lineage>
</organism>
<gene>
    <name evidence="2" type="ORF">CR165_06890</name>
</gene>
<dbReference type="InterPro" id="IPR005122">
    <property type="entry name" value="Uracil-DNA_glycosylase-like"/>
</dbReference>
<proteinExistence type="predicted"/>
<name>A0A2U1V7G6_9PROT</name>
<dbReference type="PANTHER" id="PTHR42160">
    <property type="entry name" value="URACIL-DNA GLYCOSYLASE SUPERFAMILY PROTEIN"/>
    <property type="match status" value="1"/>
</dbReference>
<dbReference type="SMART" id="SM00987">
    <property type="entry name" value="UreE_C"/>
    <property type="match status" value="1"/>
</dbReference>
<dbReference type="InterPro" id="IPR047124">
    <property type="entry name" value="HI_0220.2"/>
</dbReference>
<protein>
    <submittedName>
        <fullName evidence="2">Uracil-DNA glycosylase</fullName>
    </submittedName>
</protein>
<dbReference type="AlphaFoldDB" id="A0A2U1V7G6"/>
<evidence type="ECO:0000313" key="2">
    <source>
        <dbReference type="EMBL" id="PWC29835.1"/>
    </source>
</evidence>
<dbReference type="InterPro" id="IPR036895">
    <property type="entry name" value="Uracil-DNA_glycosylase-like_sf"/>
</dbReference>
<dbReference type="EMBL" id="PDOA01000003">
    <property type="protein sequence ID" value="PWC29835.1"/>
    <property type="molecule type" value="Genomic_DNA"/>
</dbReference>
<evidence type="ECO:0000313" key="3">
    <source>
        <dbReference type="Proteomes" id="UP000245048"/>
    </source>
</evidence>
<comment type="caution">
    <text evidence="2">The sequence shown here is derived from an EMBL/GenBank/DDBJ whole genome shotgun (WGS) entry which is preliminary data.</text>
</comment>